<dbReference type="EMBL" id="FPBK01000005">
    <property type="protein sequence ID" value="SFU48850.1"/>
    <property type="molecule type" value="Genomic_DNA"/>
</dbReference>
<sequence>MLDNVFTEGIGGHRRQDAHVSSNPYAGPYTSVAQANENIPYGVRKKGLKCIIYNAQNLPVQYWYYGGTENTDLVPISMSGQTISYIESGNVYRTAPYTYANTAYSWFIDSENFQIPAGSNQISDGSAMAEGESRIDVFYLEDSTELKIIEGEASADPIKPAIPQGALEVTFVIVSAAGENISNTLAYDDDAGSPLEFNFSSTNGVVSDYTEEPFNGPKCILVNSFDGAVKSFSLSAAEAQPLNFNTLQFQIKFLQQPSSLTSGFFIKLLATGTDISSFNLWVQNGDFGIDFTNTNDYQLIAIPFSLFAFTQSTIDSFHTIHFQFPINYHCSLDVIELISNDDQTEVPQEPEPPYLYQYDIVAPETLAFGGVPLDEFYEVVSRYGLWKWWNEVSQNIGGGLSVSDGSVTVDTATGLIFESAGFSVTDNEDGTATISVKGTKYQDENGIDLFQTDTVRLKNFGVDVATGMIINSPYTDYYYVNSSSGDDSTGEFGNPNKPFQSIDAIFALYDLETDYDTDVIVPIKLQTGDTYVINTQIPNIGFEIKSDLPAVVDLSNNSNSNVVYSSNTSNKHWLIFNLPQGQLRNDRNGTGGGNFICEDNYYVLNLNSLYVDSTSTTFLSGAATYINKIDIIQTTCKFEKIVGSVYVGELTLLSGYNSTSNNLFDRADLVEVANLIHNKTATTYIFQSNQLWKIGDISGSTALKFSYTHNQNTKIHFLNSKITNTGGIQFSSNQIGDITFSGVIESLIQLSGNFQGRSDRISYFRWVSLTIKSVDTLNLSMTSSGDNSYNTFEVINSYVNIGSGTDLIQQSNDYATIKIDNSTIIGNGNGTSLITVVASTTPDIYIGGLNTDYESFVSDSTVKVDFLSNSLTNGIKVLGDDGNYYKIHVNSSGTLTATAL</sequence>
<dbReference type="OrthoDB" id="1412468at2"/>
<dbReference type="RefSeq" id="WP_093024697.1">
    <property type="nucleotide sequence ID" value="NZ_FPBK01000005.1"/>
</dbReference>
<proteinExistence type="predicted"/>
<dbReference type="AlphaFoldDB" id="A0A1I7GK72"/>
<organism evidence="1 2">
    <name type="scientific">Pustulibacterium marinum</name>
    <dbReference type="NCBI Taxonomy" id="1224947"/>
    <lineage>
        <taxon>Bacteria</taxon>
        <taxon>Pseudomonadati</taxon>
        <taxon>Bacteroidota</taxon>
        <taxon>Flavobacteriia</taxon>
        <taxon>Flavobacteriales</taxon>
        <taxon>Flavobacteriaceae</taxon>
        <taxon>Pustulibacterium</taxon>
    </lineage>
</organism>
<reference evidence="1 2" key="1">
    <citation type="submission" date="2016-10" db="EMBL/GenBank/DDBJ databases">
        <authorList>
            <person name="de Groot N.N."/>
        </authorList>
    </citation>
    <scope>NUCLEOTIDE SEQUENCE [LARGE SCALE GENOMIC DNA]</scope>
    <source>
        <strain evidence="1 2">CGMCC 1.12333</strain>
    </source>
</reference>
<dbReference type="STRING" id="1224947.SAMN05216480_10522"/>
<evidence type="ECO:0000313" key="1">
    <source>
        <dbReference type="EMBL" id="SFU48850.1"/>
    </source>
</evidence>
<keyword evidence="2" id="KW-1185">Reference proteome</keyword>
<evidence type="ECO:0000313" key="2">
    <source>
        <dbReference type="Proteomes" id="UP000199138"/>
    </source>
</evidence>
<gene>
    <name evidence="1" type="ORF">SAMN05216480_10522</name>
</gene>
<accession>A0A1I7GK72</accession>
<protein>
    <submittedName>
        <fullName evidence="1">Uncharacterized protein</fullName>
    </submittedName>
</protein>
<name>A0A1I7GK72_9FLAO</name>
<dbReference type="Proteomes" id="UP000199138">
    <property type="component" value="Unassembled WGS sequence"/>
</dbReference>